<dbReference type="PROSITE" id="PS51340">
    <property type="entry name" value="MOSC"/>
    <property type="match status" value="1"/>
</dbReference>
<proteinExistence type="predicted"/>
<dbReference type="Pfam" id="PF03473">
    <property type="entry name" value="MOSC"/>
    <property type="match status" value="1"/>
</dbReference>
<dbReference type="OrthoDB" id="9786134at2"/>
<name>A0A1H6T3E9_9DEIO</name>
<keyword evidence="3" id="KW-1185">Reference proteome</keyword>
<evidence type="ECO:0000313" key="3">
    <source>
        <dbReference type="Proteomes" id="UP000199223"/>
    </source>
</evidence>
<dbReference type="AlphaFoldDB" id="A0A1H6T3E9"/>
<dbReference type="STRING" id="856736.SAMN04488058_101501"/>
<organism evidence="2 3">
    <name type="scientific">Deinococcus reticulitermitis</name>
    <dbReference type="NCBI Taxonomy" id="856736"/>
    <lineage>
        <taxon>Bacteria</taxon>
        <taxon>Thermotogati</taxon>
        <taxon>Deinococcota</taxon>
        <taxon>Deinococci</taxon>
        <taxon>Deinococcales</taxon>
        <taxon>Deinococcaceae</taxon>
        <taxon>Deinococcus</taxon>
    </lineage>
</organism>
<dbReference type="SUPFAM" id="SSF50800">
    <property type="entry name" value="PK beta-barrel domain-like"/>
    <property type="match status" value="1"/>
</dbReference>
<dbReference type="GO" id="GO:0003824">
    <property type="term" value="F:catalytic activity"/>
    <property type="evidence" value="ECO:0007669"/>
    <property type="project" value="InterPro"/>
</dbReference>
<gene>
    <name evidence="2" type="ORF">SAMN04488058_101501</name>
</gene>
<dbReference type="GO" id="GO:0030151">
    <property type="term" value="F:molybdenum ion binding"/>
    <property type="evidence" value="ECO:0007669"/>
    <property type="project" value="InterPro"/>
</dbReference>
<dbReference type="PANTHER" id="PTHR30212">
    <property type="entry name" value="PROTEIN YIIM"/>
    <property type="match status" value="1"/>
</dbReference>
<dbReference type="InterPro" id="IPR011037">
    <property type="entry name" value="Pyrv_Knase-like_insert_dom_sf"/>
</dbReference>
<dbReference type="EMBL" id="FNZA01000001">
    <property type="protein sequence ID" value="SEI74633.1"/>
    <property type="molecule type" value="Genomic_DNA"/>
</dbReference>
<dbReference type="PANTHER" id="PTHR30212:SF2">
    <property type="entry name" value="PROTEIN YIIM"/>
    <property type="match status" value="1"/>
</dbReference>
<evidence type="ECO:0000313" key="2">
    <source>
        <dbReference type="EMBL" id="SEI74633.1"/>
    </source>
</evidence>
<dbReference type="Proteomes" id="UP000199223">
    <property type="component" value="Unassembled WGS sequence"/>
</dbReference>
<dbReference type="InterPro" id="IPR005302">
    <property type="entry name" value="MoCF_Sase_C"/>
</dbReference>
<dbReference type="GO" id="GO:0030170">
    <property type="term" value="F:pyridoxal phosphate binding"/>
    <property type="evidence" value="ECO:0007669"/>
    <property type="project" value="InterPro"/>
</dbReference>
<dbReference type="RefSeq" id="WP_092263014.1">
    <property type="nucleotide sequence ID" value="NZ_FNZA01000001.1"/>
</dbReference>
<evidence type="ECO:0000259" key="1">
    <source>
        <dbReference type="PROSITE" id="PS51340"/>
    </source>
</evidence>
<accession>A0A1H6T3E9</accession>
<dbReference type="Gene3D" id="2.40.33.20">
    <property type="entry name" value="PK beta-barrel domain-like"/>
    <property type="match status" value="1"/>
</dbReference>
<protein>
    <submittedName>
        <fullName evidence="2">MOSC domain-containing protein YiiM</fullName>
    </submittedName>
</protein>
<sequence length="179" mass="19732">MQLLSVNVGQRQRIAAKSGWSGIYKEPVPGPVRVGEFGLAGDHIADTRNHGGLTQAAYVYTRPDYAAWEAALGRPLVPGTFGENLLFSDLESAPVQIGQQFRIGEVVLEVTDPRIPCVTLAARMKDPGFVQKFRQMERPGFYCRVLVEGEVEAGQEVVLLPPPAEYAPTILRQFRTFFG</sequence>
<feature type="domain" description="MOSC" evidence="1">
    <location>
        <begin position="26"/>
        <end position="160"/>
    </location>
</feature>
<dbReference type="InterPro" id="IPR052353">
    <property type="entry name" value="Benzoxazolinone_Detox_Enz"/>
</dbReference>
<reference evidence="3" key="1">
    <citation type="submission" date="2016-10" db="EMBL/GenBank/DDBJ databases">
        <authorList>
            <person name="Varghese N."/>
            <person name="Submissions S."/>
        </authorList>
    </citation>
    <scope>NUCLEOTIDE SEQUENCE [LARGE SCALE GENOMIC DNA]</scope>
    <source>
        <strain evidence="3">CGMCC 1.10218</strain>
    </source>
</reference>